<protein>
    <submittedName>
        <fullName evidence="1">Uncharacterized protein</fullName>
    </submittedName>
</protein>
<dbReference type="GeneID" id="55642499"/>
<evidence type="ECO:0000313" key="2">
    <source>
        <dbReference type="Proteomes" id="UP000509301"/>
    </source>
</evidence>
<organism evidence="1 2">
    <name type="scientific">Metallosphaera tengchongensis</name>
    <dbReference type="NCBI Taxonomy" id="1532350"/>
    <lineage>
        <taxon>Archaea</taxon>
        <taxon>Thermoproteota</taxon>
        <taxon>Thermoprotei</taxon>
        <taxon>Sulfolobales</taxon>
        <taxon>Sulfolobaceae</taxon>
        <taxon>Metallosphaera</taxon>
    </lineage>
</organism>
<reference evidence="1 2" key="1">
    <citation type="submission" date="2020-02" db="EMBL/GenBank/DDBJ databases">
        <title>Comparative genome analysis reveals the metabolism and evolution of the thermophilic archaeal genus Metallosphaera.</title>
        <authorList>
            <person name="Jiang C."/>
        </authorList>
    </citation>
    <scope>NUCLEOTIDE SEQUENCE [LARGE SCALE GENOMIC DNA]</scope>
    <source>
        <strain evidence="1 2">Ric-A</strain>
    </source>
</reference>
<dbReference type="AlphaFoldDB" id="A0A6N0NZ94"/>
<dbReference type="Gene3D" id="3.40.50.150">
    <property type="entry name" value="Vaccinia Virus protein VP39"/>
    <property type="match status" value="1"/>
</dbReference>
<keyword evidence="2" id="KW-1185">Reference proteome</keyword>
<dbReference type="KEGG" id="mten:GWK48_11110"/>
<dbReference type="Proteomes" id="UP000509301">
    <property type="component" value="Chromosome"/>
</dbReference>
<dbReference type="SUPFAM" id="SSF53335">
    <property type="entry name" value="S-adenosyl-L-methionine-dependent methyltransferases"/>
    <property type="match status" value="1"/>
</dbReference>
<gene>
    <name evidence="1" type="ORF">GWK48_11110</name>
</gene>
<dbReference type="EMBL" id="CP049074">
    <property type="protein sequence ID" value="QKR00859.1"/>
    <property type="molecule type" value="Genomic_DNA"/>
</dbReference>
<name>A0A6N0NZ94_9CREN</name>
<dbReference type="InterPro" id="IPR029063">
    <property type="entry name" value="SAM-dependent_MTases_sf"/>
</dbReference>
<dbReference type="RefSeq" id="WP_174632276.1">
    <property type="nucleotide sequence ID" value="NZ_CP049074.1"/>
</dbReference>
<sequence>MAGAKEIVAVEVDKKRVELIRENLRINRINNVIDVNKGVAEKPPNAKLVTAS</sequence>
<accession>A0A6N0NZ94</accession>
<proteinExistence type="predicted"/>
<evidence type="ECO:0000313" key="1">
    <source>
        <dbReference type="EMBL" id="QKR00859.1"/>
    </source>
</evidence>